<dbReference type="PROSITE" id="PS00907">
    <property type="entry name" value="UROD_2"/>
    <property type="match status" value="1"/>
</dbReference>
<accession>A0A1L3GDV1</accession>
<dbReference type="EMBL" id="CP015518">
    <property type="protein sequence ID" value="APG24131.1"/>
    <property type="molecule type" value="Genomic_DNA"/>
</dbReference>
<comment type="subunit">
    <text evidence="4 10">Homodimer.</text>
</comment>
<name>A0A1L3GDV1_SYNAC</name>
<feature type="binding site" evidence="10">
    <location>
        <position position="204"/>
    </location>
    <ligand>
        <name>substrate</name>
    </ligand>
</feature>
<feature type="domain" description="Uroporphyrinogen decarboxylase (URO-D)" evidence="14">
    <location>
        <begin position="137"/>
        <end position="153"/>
    </location>
</feature>
<dbReference type="HAMAP" id="MF_00218">
    <property type="entry name" value="URO_D"/>
    <property type="match status" value="1"/>
</dbReference>
<reference evidence="15 16" key="1">
    <citation type="journal article" date="2017" name="Genome Announc.">
        <title>Complete Genome Sequences of Two Acetylene-Fermenting Pelobacter acetylenicus Strains.</title>
        <authorList>
            <person name="Sutton J.M."/>
            <person name="Baesman S.M."/>
            <person name="Fierst J.L."/>
            <person name="Poret-Peterson A.T."/>
            <person name="Oremland R.S."/>
            <person name="Dunlap D.S."/>
            <person name="Akob D.M."/>
        </authorList>
    </citation>
    <scope>NUCLEOTIDE SEQUENCE [LARGE SCALE GENOMIC DNA]</scope>
    <source>
        <strain evidence="15 16">DSM 3247</strain>
    </source>
</reference>
<sequence>MAENHDFIRACYGKPVSRTPVWLMRQAGRYLPQYRTIRERVAFLDLCKTPELAAEVTLQPVDALGVDAAILFSDILIPVEAMGQHLHYQPAPVLNPPVRTASDVESLRLLQPEQDVPFVLETIRLLRRELEGRVPLIGFGGAPFTLACYMVEGCGSRHFLALKSLMFRMPEIYARLMDKITDASIVYLRAQVSAGAQALQIFDSWGGILAPTDYRRYVLPYSRRLLSALEDLEVPLIHFVKGAGTMLDLVASAGGHVVGLDWGIGLGQAREILGDGVAVQGNLDPAVLLGTQAVIESEVRRILDENGGRPGHVFNLGHGIVPEVPPANAAFLVDCVHRLSQR</sequence>
<evidence type="ECO:0000256" key="11">
    <source>
        <dbReference type="RuleBase" id="RU000554"/>
    </source>
</evidence>
<dbReference type="GO" id="GO:0004853">
    <property type="term" value="F:uroporphyrinogen decarboxylase activity"/>
    <property type="evidence" value="ECO:0007669"/>
    <property type="project" value="UniProtKB-UniRule"/>
</dbReference>
<dbReference type="GO" id="GO:0005829">
    <property type="term" value="C:cytosol"/>
    <property type="evidence" value="ECO:0007669"/>
    <property type="project" value="UniProtKB-SubCell"/>
</dbReference>
<dbReference type="PROSITE" id="PS00906">
    <property type="entry name" value="UROD_1"/>
    <property type="match status" value="1"/>
</dbReference>
<dbReference type="Pfam" id="PF01208">
    <property type="entry name" value="URO-D"/>
    <property type="match status" value="1"/>
</dbReference>
<evidence type="ECO:0000256" key="3">
    <source>
        <dbReference type="ARBA" id="ARBA00009935"/>
    </source>
</evidence>
<evidence type="ECO:0000256" key="8">
    <source>
        <dbReference type="ARBA" id="ARBA00023239"/>
    </source>
</evidence>
<evidence type="ECO:0000313" key="16">
    <source>
        <dbReference type="Proteomes" id="UP000182264"/>
    </source>
</evidence>
<dbReference type="PANTHER" id="PTHR21091">
    <property type="entry name" value="METHYLTETRAHYDROFOLATE:HOMOCYSTEINE METHYLTRANSFERASE RELATED"/>
    <property type="match status" value="1"/>
</dbReference>
<dbReference type="SUPFAM" id="SSF51726">
    <property type="entry name" value="UROD/MetE-like"/>
    <property type="match status" value="1"/>
</dbReference>
<evidence type="ECO:0000259" key="13">
    <source>
        <dbReference type="PROSITE" id="PS00906"/>
    </source>
</evidence>
<feature type="binding site" evidence="10">
    <location>
        <begin position="25"/>
        <end position="29"/>
    </location>
    <ligand>
        <name>substrate</name>
    </ligand>
</feature>
<dbReference type="NCBIfam" id="TIGR01464">
    <property type="entry name" value="hemE"/>
    <property type="match status" value="1"/>
</dbReference>
<comment type="pathway">
    <text evidence="2 10 11">Porphyrin-containing compound metabolism; protoporphyrin-IX biosynthesis; coproporphyrinogen-III from 5-aminolevulinate: step 4/4.</text>
</comment>
<evidence type="ECO:0000256" key="4">
    <source>
        <dbReference type="ARBA" id="ARBA00011738"/>
    </source>
</evidence>
<comment type="function">
    <text evidence="10">Catalyzes the decarboxylation of four acetate groups of uroporphyrinogen-III to yield coproporphyrinogen-III.</text>
</comment>
<dbReference type="Gene3D" id="3.20.20.210">
    <property type="match status" value="1"/>
</dbReference>
<dbReference type="OrthoDB" id="9806656at2"/>
<dbReference type="InterPro" id="IPR006361">
    <property type="entry name" value="Uroporphyrinogen_deCO2ase_HemE"/>
</dbReference>
<dbReference type="RefSeq" id="WP_072285948.1">
    <property type="nucleotide sequence ID" value="NZ_CP015455.1"/>
</dbReference>
<evidence type="ECO:0000256" key="6">
    <source>
        <dbReference type="ARBA" id="ARBA00022490"/>
    </source>
</evidence>
<comment type="caution">
    <text evidence="10">Lacks conserved residue(s) required for the propagation of feature annotation.</text>
</comment>
<dbReference type="GO" id="GO:0019353">
    <property type="term" value="P:protoporphyrinogen IX biosynthetic process from glutamate"/>
    <property type="evidence" value="ECO:0007669"/>
    <property type="project" value="TreeGrafter"/>
</dbReference>
<comment type="catalytic activity">
    <reaction evidence="10 11">
        <text>uroporphyrinogen III + 4 H(+) = coproporphyrinogen III + 4 CO2</text>
        <dbReference type="Rhea" id="RHEA:19865"/>
        <dbReference type="ChEBI" id="CHEBI:15378"/>
        <dbReference type="ChEBI" id="CHEBI:16526"/>
        <dbReference type="ChEBI" id="CHEBI:57308"/>
        <dbReference type="ChEBI" id="CHEBI:57309"/>
        <dbReference type="EC" id="4.1.1.37"/>
    </reaction>
</comment>
<evidence type="ECO:0000256" key="2">
    <source>
        <dbReference type="ARBA" id="ARBA00004804"/>
    </source>
</evidence>
<keyword evidence="16" id="KW-1185">Reference proteome</keyword>
<evidence type="ECO:0000256" key="1">
    <source>
        <dbReference type="ARBA" id="ARBA00004514"/>
    </source>
</evidence>
<evidence type="ECO:0000256" key="10">
    <source>
        <dbReference type="HAMAP-Rule" id="MF_00218"/>
    </source>
</evidence>
<dbReference type="UniPathway" id="UPA00251">
    <property type="reaction ID" value="UER00321"/>
</dbReference>
<dbReference type="CDD" id="cd00717">
    <property type="entry name" value="URO-D"/>
    <property type="match status" value="1"/>
</dbReference>
<dbReference type="PANTHER" id="PTHR21091:SF169">
    <property type="entry name" value="UROPORPHYRINOGEN DECARBOXYLASE"/>
    <property type="match status" value="1"/>
</dbReference>
<keyword evidence="6 10" id="KW-0963">Cytoplasm</keyword>
<dbReference type="InterPro" id="IPR038071">
    <property type="entry name" value="UROD/MetE-like_sf"/>
</dbReference>
<dbReference type="STRING" id="29542.A6070_11725"/>
<evidence type="ECO:0000259" key="14">
    <source>
        <dbReference type="PROSITE" id="PS00907"/>
    </source>
</evidence>
<feature type="binding site" evidence="10">
    <location>
        <position position="74"/>
    </location>
    <ligand>
        <name>substrate</name>
    </ligand>
</feature>
<evidence type="ECO:0000313" key="15">
    <source>
        <dbReference type="EMBL" id="APG24131.1"/>
    </source>
</evidence>
<gene>
    <name evidence="10" type="primary">hemE</name>
    <name evidence="15" type="ORF">A7E75_03100</name>
</gene>
<evidence type="ECO:0000256" key="12">
    <source>
        <dbReference type="RuleBase" id="RU004169"/>
    </source>
</evidence>
<evidence type="ECO:0000256" key="5">
    <source>
        <dbReference type="ARBA" id="ARBA00012288"/>
    </source>
</evidence>
<keyword evidence="8 10" id="KW-0456">Lyase</keyword>
<keyword evidence="7 10" id="KW-0210">Decarboxylase</keyword>
<evidence type="ECO:0000256" key="7">
    <source>
        <dbReference type="ARBA" id="ARBA00022793"/>
    </source>
</evidence>
<dbReference type="KEGG" id="pace:A6070_11725"/>
<feature type="binding site" evidence="10">
    <location>
        <position position="149"/>
    </location>
    <ligand>
        <name>substrate</name>
    </ligand>
</feature>
<dbReference type="AlphaFoldDB" id="A0A1L3GDV1"/>
<dbReference type="FunFam" id="3.20.20.210:FF:000008">
    <property type="entry name" value="Uroporphyrinogen decarboxylase"/>
    <property type="match status" value="1"/>
</dbReference>
<feature type="binding site" evidence="10">
    <location>
        <position position="318"/>
    </location>
    <ligand>
        <name>substrate</name>
    </ligand>
</feature>
<comment type="similarity">
    <text evidence="3 10 12">Belongs to the uroporphyrinogen decarboxylase family.</text>
</comment>
<feature type="site" description="Transition state stabilizer" evidence="10">
    <location>
        <position position="74"/>
    </location>
</feature>
<feature type="domain" description="Uroporphyrinogen decarboxylase (URO-D)" evidence="13">
    <location>
        <begin position="20"/>
        <end position="29"/>
    </location>
</feature>
<dbReference type="EC" id="4.1.1.37" evidence="5 10"/>
<evidence type="ECO:0000256" key="9">
    <source>
        <dbReference type="ARBA" id="ARBA00023244"/>
    </source>
</evidence>
<protein>
    <recommendedName>
        <fullName evidence="5 10">Uroporphyrinogen decarboxylase</fullName>
        <shortName evidence="10">UPD</shortName>
        <shortName evidence="10">URO-D</shortName>
        <ecNumber evidence="5 10">4.1.1.37</ecNumber>
    </recommendedName>
</protein>
<comment type="subcellular location">
    <subcellularLocation>
        <location evidence="1">Cytoplasm</location>
        <location evidence="1">Cytosol</location>
    </subcellularLocation>
</comment>
<keyword evidence="9 10" id="KW-0627">Porphyrin biosynthesis</keyword>
<organism evidence="15 16">
    <name type="scientific">Syntrophotalea acetylenica</name>
    <name type="common">Pelobacter acetylenicus</name>
    <dbReference type="NCBI Taxonomy" id="29542"/>
    <lineage>
        <taxon>Bacteria</taxon>
        <taxon>Pseudomonadati</taxon>
        <taxon>Thermodesulfobacteriota</taxon>
        <taxon>Desulfuromonadia</taxon>
        <taxon>Desulfuromonadales</taxon>
        <taxon>Syntrophotaleaceae</taxon>
        <taxon>Syntrophotalea</taxon>
    </lineage>
</organism>
<proteinExistence type="inferred from homology"/>
<dbReference type="Proteomes" id="UP000182264">
    <property type="component" value="Chromosome"/>
</dbReference>
<dbReference type="InterPro" id="IPR000257">
    <property type="entry name" value="Uroporphyrinogen_deCOase"/>
</dbReference>